<sequence>MSRPDGRKNDEHRKVEIEVGGLARVDGSARFSFGGWFKSNVDKTLTRILKRGGCRALASVTGPVEVRQLIELPDRATFEVAVRPIAGVPATPEKALAKHIHDVLQPTLLLNQHPRSLVQLTILSLSPSPSPAPTFSSESYSLAGPHPACFAAAHVNAATLALLNAASIPMHGVVCAVAVGISDRGATVLDPADGECVRAGCFAFFFSEAEASEGEIVWADWKGTTTKEEYERAVKLARTGARQILSSIRESLLVKGKYISKPPVEPTMDLS</sequence>
<comment type="similarity">
    <text evidence="2">Belongs to the RNase PH family.</text>
</comment>
<dbReference type="PANTHER" id="PTHR11953">
    <property type="entry name" value="EXOSOME COMPLEX COMPONENT"/>
    <property type="match status" value="1"/>
</dbReference>
<dbReference type="Pfam" id="PF01138">
    <property type="entry name" value="RNase_PH"/>
    <property type="match status" value="1"/>
</dbReference>
<comment type="caution">
    <text evidence="7">The sequence shown here is derived from an EMBL/GenBank/DDBJ whole genome shotgun (WGS) entry which is preliminary data.</text>
</comment>
<keyword evidence="4" id="KW-0271">Exosome</keyword>
<evidence type="ECO:0000256" key="2">
    <source>
        <dbReference type="ARBA" id="ARBA00006678"/>
    </source>
</evidence>
<dbReference type="InterPro" id="IPR001247">
    <property type="entry name" value="ExoRNase_PH_dom1"/>
</dbReference>
<dbReference type="GO" id="GO:0016075">
    <property type="term" value="P:rRNA catabolic process"/>
    <property type="evidence" value="ECO:0007669"/>
    <property type="project" value="TreeGrafter"/>
</dbReference>
<dbReference type="GO" id="GO:0003723">
    <property type="term" value="F:RNA binding"/>
    <property type="evidence" value="ECO:0007669"/>
    <property type="project" value="TreeGrafter"/>
</dbReference>
<feature type="domain" description="Exoribonuclease phosphorolytic" evidence="6">
    <location>
        <begin position="11"/>
        <end position="165"/>
    </location>
</feature>
<dbReference type="GO" id="GO:0034475">
    <property type="term" value="P:U4 snRNA 3'-end processing"/>
    <property type="evidence" value="ECO:0007669"/>
    <property type="project" value="TreeGrafter"/>
</dbReference>
<accession>A0A5N5QUJ1</accession>
<evidence type="ECO:0000256" key="3">
    <source>
        <dbReference type="ARBA" id="ARBA00022552"/>
    </source>
</evidence>
<protein>
    <submittedName>
        <fullName evidence="7">3' exoribonuclease family 1 protein</fullName>
    </submittedName>
</protein>
<gene>
    <name evidence="7" type="ORF">CTheo_1291</name>
</gene>
<keyword evidence="8" id="KW-1185">Reference proteome</keyword>
<name>A0A5N5QUJ1_9AGAM</name>
<dbReference type="Gene3D" id="3.30.230.70">
    <property type="entry name" value="GHMP Kinase, N-terminal domain"/>
    <property type="match status" value="1"/>
</dbReference>
<dbReference type="InterPro" id="IPR020568">
    <property type="entry name" value="Ribosomal_Su5_D2-typ_SF"/>
</dbReference>
<dbReference type="SUPFAM" id="SSF54211">
    <property type="entry name" value="Ribosomal protein S5 domain 2-like"/>
    <property type="match status" value="1"/>
</dbReference>
<dbReference type="SUPFAM" id="SSF55666">
    <property type="entry name" value="Ribonuclease PH domain 2-like"/>
    <property type="match status" value="1"/>
</dbReference>
<dbReference type="Proteomes" id="UP000383932">
    <property type="component" value="Unassembled WGS sequence"/>
</dbReference>
<dbReference type="GO" id="GO:0071051">
    <property type="term" value="P:poly(A)-dependent snoRNA 3'-end processing"/>
    <property type="evidence" value="ECO:0007669"/>
    <property type="project" value="TreeGrafter"/>
</dbReference>
<dbReference type="AlphaFoldDB" id="A0A5N5QUJ1"/>
<dbReference type="InterPro" id="IPR050080">
    <property type="entry name" value="RNase_PH"/>
</dbReference>
<dbReference type="GO" id="GO:0006364">
    <property type="term" value="P:rRNA processing"/>
    <property type="evidence" value="ECO:0007669"/>
    <property type="project" value="UniProtKB-KW"/>
</dbReference>
<evidence type="ECO:0000256" key="4">
    <source>
        <dbReference type="ARBA" id="ARBA00022835"/>
    </source>
</evidence>
<reference evidence="7 8" key="1">
    <citation type="journal article" date="2019" name="Fungal Biol. Biotechnol.">
        <title>Draft genome sequence of fastidious pathogen Ceratobasidium theobromae, which causes vascular-streak dieback in Theobroma cacao.</title>
        <authorList>
            <person name="Ali S.S."/>
            <person name="Asman A."/>
            <person name="Shao J."/>
            <person name="Firmansyah A.P."/>
            <person name="Susilo A.W."/>
            <person name="Rosmana A."/>
            <person name="McMahon P."/>
            <person name="Junaid M."/>
            <person name="Guest D."/>
            <person name="Kheng T.Y."/>
            <person name="Meinhardt L.W."/>
            <person name="Bailey B.A."/>
        </authorList>
    </citation>
    <scope>NUCLEOTIDE SEQUENCE [LARGE SCALE GENOMIC DNA]</scope>
    <source>
        <strain evidence="7 8">CT2</strain>
    </source>
</reference>
<dbReference type="GO" id="GO:0005730">
    <property type="term" value="C:nucleolus"/>
    <property type="evidence" value="ECO:0007669"/>
    <property type="project" value="TreeGrafter"/>
</dbReference>
<evidence type="ECO:0000313" key="7">
    <source>
        <dbReference type="EMBL" id="KAB5595213.1"/>
    </source>
</evidence>
<dbReference type="GO" id="GO:0000177">
    <property type="term" value="C:cytoplasmic exosome (RNase complex)"/>
    <property type="evidence" value="ECO:0007669"/>
    <property type="project" value="TreeGrafter"/>
</dbReference>
<dbReference type="GO" id="GO:0071028">
    <property type="term" value="P:nuclear mRNA surveillance"/>
    <property type="evidence" value="ECO:0007669"/>
    <property type="project" value="TreeGrafter"/>
</dbReference>
<keyword evidence="3" id="KW-0698">rRNA processing</keyword>
<dbReference type="OrthoDB" id="27298at2759"/>
<keyword evidence="5" id="KW-0539">Nucleus</keyword>
<comment type="subcellular location">
    <subcellularLocation>
        <location evidence="1">Nucleus</location>
    </subcellularLocation>
</comment>
<dbReference type="EMBL" id="SSOP01000011">
    <property type="protein sequence ID" value="KAB5595213.1"/>
    <property type="molecule type" value="Genomic_DNA"/>
</dbReference>
<evidence type="ECO:0000313" key="8">
    <source>
        <dbReference type="Proteomes" id="UP000383932"/>
    </source>
</evidence>
<dbReference type="InterPro" id="IPR027408">
    <property type="entry name" value="PNPase/RNase_PH_dom_sf"/>
</dbReference>
<proteinExistence type="inferred from homology"/>
<evidence type="ECO:0000259" key="6">
    <source>
        <dbReference type="Pfam" id="PF01138"/>
    </source>
</evidence>
<dbReference type="InterPro" id="IPR036345">
    <property type="entry name" value="ExoRNase_PH_dom2_sf"/>
</dbReference>
<evidence type="ECO:0000256" key="5">
    <source>
        <dbReference type="ARBA" id="ARBA00023242"/>
    </source>
</evidence>
<organism evidence="7 8">
    <name type="scientific">Ceratobasidium theobromae</name>
    <dbReference type="NCBI Taxonomy" id="1582974"/>
    <lineage>
        <taxon>Eukaryota</taxon>
        <taxon>Fungi</taxon>
        <taxon>Dikarya</taxon>
        <taxon>Basidiomycota</taxon>
        <taxon>Agaricomycotina</taxon>
        <taxon>Agaricomycetes</taxon>
        <taxon>Cantharellales</taxon>
        <taxon>Ceratobasidiaceae</taxon>
        <taxon>Ceratobasidium</taxon>
    </lineage>
</organism>
<dbReference type="PANTHER" id="PTHR11953:SF1">
    <property type="entry name" value="EXOSOME COMPLEX COMPONENT RRP46"/>
    <property type="match status" value="1"/>
</dbReference>
<evidence type="ECO:0000256" key="1">
    <source>
        <dbReference type="ARBA" id="ARBA00004123"/>
    </source>
</evidence>
<dbReference type="GO" id="GO:0000176">
    <property type="term" value="C:nuclear exosome (RNase complex)"/>
    <property type="evidence" value="ECO:0007669"/>
    <property type="project" value="UniProtKB-ARBA"/>
</dbReference>